<keyword evidence="2" id="KW-1185">Reference proteome</keyword>
<reference evidence="1 2" key="1">
    <citation type="submission" date="2020-07" db="EMBL/GenBank/DDBJ databases">
        <title>Sequencing the genomes of 1000 actinobacteria strains.</title>
        <authorList>
            <person name="Klenk H.-P."/>
        </authorList>
    </citation>
    <scope>NUCLEOTIDE SEQUENCE [LARGE SCALE GENOMIC DNA]</scope>
    <source>
        <strain evidence="1 2">DSM 22083</strain>
    </source>
</reference>
<evidence type="ECO:0000313" key="1">
    <source>
        <dbReference type="EMBL" id="NYE74355.1"/>
    </source>
</evidence>
<dbReference type="InterPro" id="IPR021558">
    <property type="entry name" value="MazE-like"/>
</dbReference>
<organism evidence="1 2">
    <name type="scientific">Microlunatus parietis</name>
    <dbReference type="NCBI Taxonomy" id="682979"/>
    <lineage>
        <taxon>Bacteria</taxon>
        <taxon>Bacillati</taxon>
        <taxon>Actinomycetota</taxon>
        <taxon>Actinomycetes</taxon>
        <taxon>Propionibacteriales</taxon>
        <taxon>Propionibacteriaceae</taxon>
        <taxon>Microlunatus</taxon>
    </lineage>
</organism>
<evidence type="ECO:0008006" key="3">
    <source>
        <dbReference type="Google" id="ProtNLM"/>
    </source>
</evidence>
<accession>A0A7Y9LEX5</accession>
<name>A0A7Y9LEX5_9ACTN</name>
<sequence>MAGATSRDRVRRHRELLRKRGLRPIQIWVPDTRAPGFAAEARRQSQLVARSRAAEADQAFVDSLAEWDD</sequence>
<dbReference type="Proteomes" id="UP000569914">
    <property type="component" value="Unassembled WGS sequence"/>
</dbReference>
<dbReference type="AlphaFoldDB" id="A0A7Y9LEX5"/>
<proteinExistence type="predicted"/>
<protein>
    <recommendedName>
        <fullName evidence="3">Antitoxin MazE</fullName>
    </recommendedName>
</protein>
<evidence type="ECO:0000313" key="2">
    <source>
        <dbReference type="Proteomes" id="UP000569914"/>
    </source>
</evidence>
<comment type="caution">
    <text evidence="1">The sequence shown here is derived from an EMBL/GenBank/DDBJ whole genome shotgun (WGS) entry which is preliminary data.</text>
</comment>
<gene>
    <name evidence="1" type="ORF">BKA15_005684</name>
</gene>
<dbReference type="Pfam" id="PF11455">
    <property type="entry name" value="MazE-like"/>
    <property type="match status" value="1"/>
</dbReference>
<dbReference type="RefSeq" id="WP_179756597.1">
    <property type="nucleotide sequence ID" value="NZ_JACCBU010000001.1"/>
</dbReference>
<dbReference type="EMBL" id="JACCBU010000001">
    <property type="protein sequence ID" value="NYE74355.1"/>
    <property type="molecule type" value="Genomic_DNA"/>
</dbReference>